<evidence type="ECO:0000259" key="8">
    <source>
        <dbReference type="Pfam" id="PF00710"/>
    </source>
</evidence>
<dbReference type="Proteomes" id="UP000028006">
    <property type="component" value="Unassembled WGS sequence"/>
</dbReference>
<evidence type="ECO:0000256" key="6">
    <source>
        <dbReference type="PROSITE-ProRule" id="PRU10099"/>
    </source>
</evidence>
<dbReference type="EMBL" id="JOKG01000001">
    <property type="protein sequence ID" value="KEQ15412.1"/>
    <property type="molecule type" value="Genomic_DNA"/>
</dbReference>
<evidence type="ECO:0000256" key="7">
    <source>
        <dbReference type="PROSITE-ProRule" id="PRU10100"/>
    </source>
</evidence>
<dbReference type="PANTHER" id="PTHR11707">
    <property type="entry name" value="L-ASPARAGINASE"/>
    <property type="match status" value="1"/>
</dbReference>
<feature type="binding site" evidence="5">
    <location>
        <position position="59"/>
    </location>
    <ligand>
        <name>substrate</name>
    </ligand>
</feature>
<evidence type="ECO:0000313" key="11">
    <source>
        <dbReference type="Proteomes" id="UP000028006"/>
    </source>
</evidence>
<dbReference type="CDD" id="cd08963">
    <property type="entry name" value="L-asparaginase_I"/>
    <property type="match status" value="1"/>
</dbReference>
<dbReference type="InterPro" id="IPR006034">
    <property type="entry name" value="Asparaginase/glutaminase-like"/>
</dbReference>
<dbReference type="GO" id="GO:0009066">
    <property type="term" value="P:aspartate family amino acid metabolic process"/>
    <property type="evidence" value="ECO:0007669"/>
    <property type="project" value="UniProtKB-ARBA"/>
</dbReference>
<evidence type="ECO:0000256" key="5">
    <source>
        <dbReference type="PIRSR" id="PIRSR001220-2"/>
    </source>
</evidence>
<dbReference type="Pfam" id="PF00710">
    <property type="entry name" value="Asparaginase"/>
    <property type="match status" value="1"/>
</dbReference>
<dbReference type="InterPro" id="IPR037152">
    <property type="entry name" value="L-asparaginase_N_sf"/>
</dbReference>
<dbReference type="SUPFAM" id="SSF53774">
    <property type="entry name" value="Glutaminase/Asparaginase"/>
    <property type="match status" value="1"/>
</dbReference>
<dbReference type="NCBIfam" id="NF006998">
    <property type="entry name" value="PRK09461.1"/>
    <property type="match status" value="1"/>
</dbReference>
<dbReference type="PIRSF" id="PIRSF001220">
    <property type="entry name" value="L-ASNase_gatD"/>
    <property type="match status" value="1"/>
</dbReference>
<dbReference type="PROSITE" id="PS00917">
    <property type="entry name" value="ASN_GLN_ASE_2"/>
    <property type="match status" value="1"/>
</dbReference>
<organism evidence="10 11">
    <name type="scientific">Endozoicomonas montiporae</name>
    <dbReference type="NCBI Taxonomy" id="1027273"/>
    <lineage>
        <taxon>Bacteria</taxon>
        <taxon>Pseudomonadati</taxon>
        <taxon>Pseudomonadota</taxon>
        <taxon>Gammaproteobacteria</taxon>
        <taxon>Oceanospirillales</taxon>
        <taxon>Endozoicomonadaceae</taxon>
        <taxon>Endozoicomonas</taxon>
    </lineage>
</organism>
<dbReference type="SMART" id="SM00870">
    <property type="entry name" value="Asparaginase"/>
    <property type="match status" value="1"/>
</dbReference>
<evidence type="ECO:0000256" key="3">
    <source>
        <dbReference type="ARBA" id="ARBA00022801"/>
    </source>
</evidence>
<dbReference type="NCBIfam" id="TIGR00519">
    <property type="entry name" value="asnASE_I"/>
    <property type="match status" value="1"/>
</dbReference>
<dbReference type="PROSITE" id="PS00144">
    <property type="entry name" value="ASN_GLN_ASE_1"/>
    <property type="match status" value="1"/>
</dbReference>
<dbReference type="InterPro" id="IPR006033">
    <property type="entry name" value="AsnA_fam"/>
</dbReference>
<sequence>MMKKIYVAYTGGTIGMKPTDSGYAPAENLMGLLEEKLPANVRTSLPDFDLGEYEQLIDSSNIRPDNWKQIANDIASKYDDYDGFVVLHGTDTMAYSCSMMSFMLRNLSKPVIFTGSQIPLCEARTDGLENLVGALSLAADERIKEVCLYFNGRLMRGNRCRKQNAYLFDAFDTPNYPWLGRADINIELDEFLLHKPEGKPEFLLDCDSETNVGILQLFPGISADWIESILQQPMKAFIMRTYGTGNGPDGDQAFLNVLKKATDDGKLVVNLTQCHRGTVHQGSYAAGSALANAGVVGGLDTTTEAMFCKLHHLFSNGLTVEQVKEQLGQSLAGEVTLP</sequence>
<dbReference type="PIRSF" id="PIRSF500176">
    <property type="entry name" value="L_ASNase"/>
    <property type="match status" value="1"/>
</dbReference>
<evidence type="ECO:0000256" key="2">
    <source>
        <dbReference type="ARBA" id="ARBA00012920"/>
    </source>
</evidence>
<dbReference type="InterPro" id="IPR041725">
    <property type="entry name" value="L-asparaginase_I"/>
</dbReference>
<dbReference type="PANTHER" id="PTHR11707:SF28">
    <property type="entry name" value="60 KDA LYSOPHOSPHOLIPASE"/>
    <property type="match status" value="1"/>
</dbReference>
<dbReference type="Gene3D" id="3.40.50.1170">
    <property type="entry name" value="L-asparaginase, N-terminal domain"/>
    <property type="match status" value="1"/>
</dbReference>
<gene>
    <name evidence="10" type="primary">ansA</name>
    <name evidence="10" type="ORF">GZ77_01830</name>
</gene>
<name>A0A081NAD9_9GAMM</name>
<accession>A0A081NAD9</accession>
<protein>
    <recommendedName>
        <fullName evidence="2">asparaginase</fullName>
        <ecNumber evidence="2">3.5.1.1</ecNumber>
    </recommendedName>
</protein>
<dbReference type="InterPro" id="IPR027474">
    <property type="entry name" value="L-asparaginase_N"/>
</dbReference>
<dbReference type="EC" id="3.5.1.1" evidence="2"/>
<dbReference type="InterPro" id="IPR027475">
    <property type="entry name" value="Asparaginase/glutaminase_AS2"/>
</dbReference>
<feature type="domain" description="Asparaginase/glutaminase C-terminal" evidence="9">
    <location>
        <begin position="211"/>
        <end position="325"/>
    </location>
</feature>
<dbReference type="InterPro" id="IPR020827">
    <property type="entry name" value="Asparaginase/glutaminase_AS1"/>
</dbReference>
<reference evidence="10 11" key="1">
    <citation type="submission" date="2014-06" db="EMBL/GenBank/DDBJ databases">
        <title>Whole Genome Sequences of Three Symbiotic Endozoicomonas Bacteria.</title>
        <authorList>
            <person name="Neave M.J."/>
            <person name="Apprill A."/>
            <person name="Voolstra C.R."/>
        </authorList>
    </citation>
    <scope>NUCLEOTIDE SEQUENCE [LARGE SCALE GENOMIC DNA]</scope>
    <source>
        <strain evidence="10 11">LMG 24815</strain>
    </source>
</reference>
<dbReference type="AlphaFoldDB" id="A0A081NAD9"/>
<dbReference type="InterPro" id="IPR027473">
    <property type="entry name" value="L-asparaginase_C"/>
</dbReference>
<dbReference type="FunFam" id="3.40.50.40:FF:000001">
    <property type="entry name" value="L-asparaginase 1"/>
    <property type="match status" value="1"/>
</dbReference>
<evidence type="ECO:0000259" key="9">
    <source>
        <dbReference type="Pfam" id="PF17763"/>
    </source>
</evidence>
<feature type="active site" evidence="6">
    <location>
        <position position="13"/>
    </location>
</feature>
<evidence type="ECO:0000313" key="10">
    <source>
        <dbReference type="EMBL" id="KEQ15412.1"/>
    </source>
</evidence>
<proteinExistence type="inferred from homology"/>
<dbReference type="InterPro" id="IPR036152">
    <property type="entry name" value="Asp/glu_Ase-like_sf"/>
</dbReference>
<dbReference type="Gene3D" id="3.40.50.40">
    <property type="match status" value="1"/>
</dbReference>
<dbReference type="Pfam" id="PF17763">
    <property type="entry name" value="Asparaginase_C"/>
    <property type="match status" value="1"/>
</dbReference>
<dbReference type="PROSITE" id="PS51732">
    <property type="entry name" value="ASN_GLN_ASE_3"/>
    <property type="match status" value="1"/>
</dbReference>
<dbReference type="PRINTS" id="PR00139">
    <property type="entry name" value="ASNGLNASE"/>
</dbReference>
<dbReference type="FunFam" id="3.40.50.1170:FF:000001">
    <property type="entry name" value="L-asparaginase 2"/>
    <property type="match status" value="1"/>
</dbReference>
<comment type="caution">
    <text evidence="10">The sequence shown here is derived from an EMBL/GenBank/DDBJ whole genome shotgun (WGS) entry which is preliminary data.</text>
</comment>
<feature type="active site" evidence="7">
    <location>
        <position position="90"/>
    </location>
</feature>
<comment type="similarity">
    <text evidence="1">Belongs to the asparaginase 1 family.</text>
</comment>
<feature type="active site" description="O-isoaspartyl threonine intermediate" evidence="4">
    <location>
        <position position="13"/>
    </location>
</feature>
<keyword evidence="3 10" id="KW-0378">Hydrolase</keyword>
<feature type="binding site" evidence="5">
    <location>
        <begin position="90"/>
        <end position="91"/>
    </location>
    <ligand>
        <name>substrate</name>
    </ligand>
</feature>
<dbReference type="InterPro" id="IPR040919">
    <property type="entry name" value="Asparaginase_C"/>
</dbReference>
<dbReference type="GO" id="GO:0005829">
    <property type="term" value="C:cytosol"/>
    <property type="evidence" value="ECO:0007669"/>
    <property type="project" value="TreeGrafter"/>
</dbReference>
<keyword evidence="11" id="KW-1185">Reference proteome</keyword>
<dbReference type="eggNOG" id="COG0252">
    <property type="taxonomic scope" value="Bacteria"/>
</dbReference>
<feature type="domain" description="L-asparaginase N-terminal" evidence="8">
    <location>
        <begin position="4"/>
        <end position="188"/>
    </location>
</feature>
<dbReference type="SFLD" id="SFLDS00057">
    <property type="entry name" value="Glutaminase/Asparaginase"/>
    <property type="match status" value="1"/>
</dbReference>
<dbReference type="GO" id="GO:0004067">
    <property type="term" value="F:asparaginase activity"/>
    <property type="evidence" value="ECO:0007669"/>
    <property type="project" value="UniProtKB-UniRule"/>
</dbReference>
<evidence type="ECO:0000256" key="4">
    <source>
        <dbReference type="PIRSR" id="PIRSR001220-1"/>
    </source>
</evidence>
<evidence type="ECO:0000256" key="1">
    <source>
        <dbReference type="ARBA" id="ARBA00010518"/>
    </source>
</evidence>